<gene>
    <name evidence="1" type="ORF">J2Z32_000011</name>
</gene>
<comment type="caution">
    <text evidence="1">The sequence shown here is derived from an EMBL/GenBank/DDBJ whole genome shotgun (WGS) entry which is preliminary data.</text>
</comment>
<dbReference type="EMBL" id="JAGGKG010000001">
    <property type="protein sequence ID" value="MBP1903399.1"/>
    <property type="molecule type" value="Genomic_DNA"/>
</dbReference>
<dbReference type="RefSeq" id="WP_210087116.1">
    <property type="nucleotide sequence ID" value="NZ_JAGGKG010000001.1"/>
</dbReference>
<reference evidence="1 2" key="1">
    <citation type="submission" date="2021-03" db="EMBL/GenBank/DDBJ databases">
        <title>Genomic Encyclopedia of Type Strains, Phase IV (KMG-IV): sequencing the most valuable type-strain genomes for metagenomic binning, comparative biology and taxonomic classification.</title>
        <authorList>
            <person name="Goeker M."/>
        </authorList>
    </citation>
    <scope>NUCLEOTIDE SEQUENCE [LARGE SCALE GENOMIC DNA]</scope>
    <source>
        <strain evidence="1 2">DSM 14349</strain>
    </source>
</reference>
<evidence type="ECO:0008006" key="3">
    <source>
        <dbReference type="Google" id="ProtNLM"/>
    </source>
</evidence>
<protein>
    <recommendedName>
        <fullName evidence="3">F0F1-type ATP synthase</fullName>
    </recommendedName>
</protein>
<evidence type="ECO:0000313" key="2">
    <source>
        <dbReference type="Proteomes" id="UP001519272"/>
    </source>
</evidence>
<organism evidence="1 2">
    <name type="scientific">Paenibacillus turicensis</name>
    <dbReference type="NCBI Taxonomy" id="160487"/>
    <lineage>
        <taxon>Bacteria</taxon>
        <taxon>Bacillati</taxon>
        <taxon>Bacillota</taxon>
        <taxon>Bacilli</taxon>
        <taxon>Bacillales</taxon>
        <taxon>Paenibacillaceae</taxon>
        <taxon>Paenibacillus</taxon>
    </lineage>
</organism>
<keyword evidence="2" id="KW-1185">Reference proteome</keyword>
<proteinExistence type="predicted"/>
<dbReference type="Proteomes" id="UP001519272">
    <property type="component" value="Unassembled WGS sequence"/>
</dbReference>
<sequence>MRMTNWAILFVCIFIPFFLILDFHTSQAKVAETLNREYTFALRTAVQDAGIALSSNEMQQYESSYESFKYVKANKDMAIDAFFRTLYLSFDVTHNRVGQGALASYVPAILVLDYDGYYIYAVTEYRDAQGQLNYKHMWGPKKPYAFADEQGNSINFTLDDYLFAYDATSKKWVKGLLKDIKDTTNIALLKNSNNFETQRRSTIVKSIQKDLAYYINKHNEYNTHYGIHYNFKMPLIPEEEWVNTINDVGIFAFIQGIPVGDQIYNNYAFGGGRLVKKSSIHGGVDPATGYKYYYQSRCTVPYQPVEIFDHKKDAARSGYFPAECVKQ</sequence>
<accession>A0ABS4FLE4</accession>
<evidence type="ECO:0000313" key="1">
    <source>
        <dbReference type="EMBL" id="MBP1903399.1"/>
    </source>
</evidence>
<name>A0ABS4FLE4_9BACL</name>